<dbReference type="InterPro" id="IPR002181">
    <property type="entry name" value="Fibrinogen_a/b/g_C_dom"/>
</dbReference>
<dbReference type="GO" id="GO:0005615">
    <property type="term" value="C:extracellular space"/>
    <property type="evidence" value="ECO:0007669"/>
    <property type="project" value="TreeGrafter"/>
</dbReference>
<organism evidence="2 3">
    <name type="scientific">Stichopus japonicus</name>
    <name type="common">Sea cucumber</name>
    <dbReference type="NCBI Taxonomy" id="307972"/>
    <lineage>
        <taxon>Eukaryota</taxon>
        <taxon>Metazoa</taxon>
        <taxon>Echinodermata</taxon>
        <taxon>Eleutherozoa</taxon>
        <taxon>Echinozoa</taxon>
        <taxon>Holothuroidea</taxon>
        <taxon>Aspidochirotacea</taxon>
        <taxon>Aspidochirotida</taxon>
        <taxon>Stichopodidae</taxon>
        <taxon>Apostichopus</taxon>
    </lineage>
</organism>
<dbReference type="SMART" id="SM00186">
    <property type="entry name" value="FBG"/>
    <property type="match status" value="2"/>
</dbReference>
<sequence>AHYFFYQRSEYPKDCRDVQSQCSTSNSSGVNIIKPDGFEEPFEVFCNNDVGGGGWTVIQRRDSGAVNFDRSWSQYKDGFGFLSTEFWLGNEKLSYLTNQGHYELRVDIKLSNGASFYTTYRGFRITDEWGQYQVTHIGELESNATGTPFTPCPTNMIYGTCSCKATCEDPNGQSGCNRDCLGTEGCTCPAGFLMQGSDCISASECGCFMAEANLVIPTTDVVQMLCVMSGMKYDSVIVMRDMKVTVKIVTSVSYRDCQDVYDAGNTQDGVYSIMPTGWPGSPFNVHCRMHGDEGWTVFQRRTDDGISFYQNWDAYKDGFGNNINFWLGNEKLYYLTNQDDYKLRLDITTSDGTSLYSEFTEFQIESEDTNYKMNKLGSRTSPSGYAGYYLSNNKGEPFSTYDRDNVPCENFNCAEKHRSGWWHWNDYCSYCYSYSYCYYFQYSSSCKSYCTNENLNGVYNGGNGEMIFSYYYYYCNVQYVEMKIKPTS</sequence>
<evidence type="ECO:0000259" key="1">
    <source>
        <dbReference type="PROSITE" id="PS51406"/>
    </source>
</evidence>
<dbReference type="SUPFAM" id="SSF57567">
    <property type="entry name" value="Serine protease inhibitors"/>
    <property type="match status" value="1"/>
</dbReference>
<proteinExistence type="predicted"/>
<dbReference type="OrthoDB" id="6145874at2759"/>
<dbReference type="InterPro" id="IPR036084">
    <property type="entry name" value="Ser_inhib-like_sf"/>
</dbReference>
<comment type="caution">
    <text evidence="2">The sequence shown here is derived from an EMBL/GenBank/DDBJ whole genome shotgun (WGS) entry which is preliminary data.</text>
</comment>
<gene>
    <name evidence="2" type="ORF">BSL78_27477</name>
</gene>
<keyword evidence="3" id="KW-1185">Reference proteome</keyword>
<dbReference type="InterPro" id="IPR002919">
    <property type="entry name" value="TIL_dom"/>
</dbReference>
<dbReference type="CDD" id="cd19941">
    <property type="entry name" value="TIL"/>
    <property type="match status" value="1"/>
</dbReference>
<dbReference type="Gene3D" id="3.90.215.10">
    <property type="entry name" value="Gamma Fibrinogen, chain A, domain 1"/>
    <property type="match status" value="2"/>
</dbReference>
<reference evidence="2 3" key="1">
    <citation type="journal article" date="2017" name="PLoS Biol.">
        <title>The sea cucumber genome provides insights into morphological evolution and visceral regeneration.</title>
        <authorList>
            <person name="Zhang X."/>
            <person name="Sun L."/>
            <person name="Yuan J."/>
            <person name="Sun Y."/>
            <person name="Gao Y."/>
            <person name="Zhang L."/>
            <person name="Li S."/>
            <person name="Dai H."/>
            <person name="Hamel J.F."/>
            <person name="Liu C."/>
            <person name="Yu Y."/>
            <person name="Liu S."/>
            <person name="Lin W."/>
            <person name="Guo K."/>
            <person name="Jin S."/>
            <person name="Xu P."/>
            <person name="Storey K.B."/>
            <person name="Huan P."/>
            <person name="Zhang T."/>
            <person name="Zhou Y."/>
            <person name="Zhang J."/>
            <person name="Lin C."/>
            <person name="Li X."/>
            <person name="Xing L."/>
            <person name="Huo D."/>
            <person name="Sun M."/>
            <person name="Wang L."/>
            <person name="Mercier A."/>
            <person name="Li F."/>
            <person name="Yang H."/>
            <person name="Xiang J."/>
        </authorList>
    </citation>
    <scope>NUCLEOTIDE SEQUENCE [LARGE SCALE GENOMIC DNA]</scope>
    <source>
        <strain evidence="2">Shaxun</strain>
        <tissue evidence="2">Muscle</tissue>
    </source>
</reference>
<dbReference type="NCBIfam" id="NF040941">
    <property type="entry name" value="GGGWT_bact"/>
    <property type="match status" value="1"/>
</dbReference>
<dbReference type="SUPFAM" id="SSF56496">
    <property type="entry name" value="Fibrinogen C-terminal domain-like"/>
    <property type="match status" value="2"/>
</dbReference>
<dbReference type="PANTHER" id="PTHR19143">
    <property type="entry name" value="FIBRINOGEN/TENASCIN/ANGIOPOEITIN"/>
    <property type="match status" value="1"/>
</dbReference>
<dbReference type="Pfam" id="PF00147">
    <property type="entry name" value="Fibrinogen_C"/>
    <property type="match status" value="2"/>
</dbReference>
<protein>
    <recommendedName>
        <fullName evidence="1">Fibrinogen C-terminal domain-containing protein</fullName>
    </recommendedName>
</protein>
<name>A0A2G8JIX4_STIJA</name>
<dbReference type="EMBL" id="MRZV01001833">
    <property type="protein sequence ID" value="PIK35696.1"/>
    <property type="molecule type" value="Genomic_DNA"/>
</dbReference>
<dbReference type="InterPro" id="IPR050373">
    <property type="entry name" value="Fibrinogen_C-term_domain"/>
</dbReference>
<dbReference type="Pfam" id="PF01826">
    <property type="entry name" value="TIL"/>
    <property type="match status" value="1"/>
</dbReference>
<feature type="domain" description="Fibrinogen C-terminal" evidence="1">
    <location>
        <begin position="6"/>
        <end position="144"/>
    </location>
</feature>
<feature type="non-terminal residue" evidence="2">
    <location>
        <position position="1"/>
    </location>
</feature>
<evidence type="ECO:0000313" key="2">
    <source>
        <dbReference type="EMBL" id="PIK35696.1"/>
    </source>
</evidence>
<evidence type="ECO:0000313" key="3">
    <source>
        <dbReference type="Proteomes" id="UP000230750"/>
    </source>
</evidence>
<dbReference type="InterPro" id="IPR036056">
    <property type="entry name" value="Fibrinogen-like_C"/>
</dbReference>
<feature type="domain" description="Fibrinogen C-terminal" evidence="1">
    <location>
        <begin position="248"/>
        <end position="488"/>
    </location>
</feature>
<dbReference type="InterPro" id="IPR014716">
    <property type="entry name" value="Fibrinogen_a/b/g_C_1"/>
</dbReference>
<dbReference type="CDD" id="cd00087">
    <property type="entry name" value="FReD"/>
    <property type="match status" value="1"/>
</dbReference>
<dbReference type="AlphaFoldDB" id="A0A2G8JIX4"/>
<dbReference type="PROSITE" id="PS51406">
    <property type="entry name" value="FIBRINOGEN_C_2"/>
    <property type="match status" value="2"/>
</dbReference>
<dbReference type="Gene3D" id="2.10.25.10">
    <property type="entry name" value="Laminin"/>
    <property type="match status" value="1"/>
</dbReference>
<dbReference type="Proteomes" id="UP000230750">
    <property type="component" value="Unassembled WGS sequence"/>
</dbReference>
<accession>A0A2G8JIX4</accession>